<proteinExistence type="predicted"/>
<keyword evidence="2" id="KW-1185">Reference proteome</keyword>
<dbReference type="RefSeq" id="WP_112880424.1">
    <property type="nucleotide sequence ID" value="NZ_QLUW01000001.1"/>
</dbReference>
<comment type="caution">
    <text evidence="1">The sequence shown here is derived from an EMBL/GenBank/DDBJ whole genome shotgun (WGS) entry which is preliminary data.</text>
</comment>
<organism evidence="1 2">
    <name type="scientific">Paenibacillus montanisoli</name>
    <dbReference type="NCBI Taxonomy" id="2081970"/>
    <lineage>
        <taxon>Bacteria</taxon>
        <taxon>Bacillati</taxon>
        <taxon>Bacillota</taxon>
        <taxon>Bacilli</taxon>
        <taxon>Bacillales</taxon>
        <taxon>Paenibacillaceae</taxon>
        <taxon>Paenibacillus</taxon>
    </lineage>
</organism>
<reference evidence="1 2" key="1">
    <citation type="submission" date="2018-06" db="EMBL/GenBank/DDBJ databases">
        <title>Paenibacillus montanisoli sp. nov., isolated from mountain area soil.</title>
        <authorList>
            <person name="Wu M."/>
        </authorList>
    </citation>
    <scope>NUCLEOTIDE SEQUENCE [LARGE SCALE GENOMIC DNA]</scope>
    <source>
        <strain evidence="1 2">RA17</strain>
    </source>
</reference>
<dbReference type="OrthoDB" id="2645787at2"/>
<dbReference type="AlphaFoldDB" id="A0A328U3U0"/>
<protein>
    <submittedName>
        <fullName evidence="1">Uncharacterized protein</fullName>
    </submittedName>
</protein>
<evidence type="ECO:0000313" key="2">
    <source>
        <dbReference type="Proteomes" id="UP000249260"/>
    </source>
</evidence>
<gene>
    <name evidence="1" type="ORF">DL346_02035</name>
</gene>
<evidence type="ECO:0000313" key="1">
    <source>
        <dbReference type="EMBL" id="RAP77299.1"/>
    </source>
</evidence>
<sequence length="223" mass="26722">MSNFFDDFQTISVNSRGYIIYKSDGSFQYKEDAAPSSCRVIDSNVLYHLILNYCQAKLDQFSKTTSNNQVYAYVLYVDPNYGDIMIYINTKEAWNSYLERWQQDPKRKEWRREWQKYHGIGSFKYKIHEELPEPLNSYMELYLRIYDGQGKPRFNQDVAIKNEVFEGELVSIAERVINTLKPFNMLNKSEDFVAYVSDHDRQYFDRTVDHETYYKHVKLSYEL</sequence>
<name>A0A328U3U0_9BACL</name>
<dbReference type="Proteomes" id="UP000249260">
    <property type="component" value="Unassembled WGS sequence"/>
</dbReference>
<accession>A0A328U3U0</accession>
<dbReference type="EMBL" id="QLUW01000001">
    <property type="protein sequence ID" value="RAP77299.1"/>
    <property type="molecule type" value="Genomic_DNA"/>
</dbReference>